<evidence type="ECO:0000256" key="4">
    <source>
        <dbReference type="ARBA" id="ARBA00004971"/>
    </source>
</evidence>
<accession>A0A2U3DSS4</accession>
<dbReference type="InterPro" id="IPR036400">
    <property type="entry name" value="Cyt_B5-like_heme/steroid_sf"/>
</dbReference>
<keyword evidence="12" id="KW-0408">Iron</keyword>
<dbReference type="Pfam" id="PF03404">
    <property type="entry name" value="Mo-co_dimer"/>
    <property type="match status" value="2"/>
</dbReference>
<evidence type="ECO:0000256" key="11">
    <source>
        <dbReference type="ARBA" id="ARBA00023002"/>
    </source>
</evidence>
<dbReference type="SUPFAM" id="SSF56524">
    <property type="entry name" value="Oxidoreductase molybdopterin-binding domain"/>
    <property type="match status" value="1"/>
</dbReference>
<dbReference type="GO" id="GO:0050464">
    <property type="term" value="F:nitrate reductase (NADPH) activity"/>
    <property type="evidence" value="ECO:0007669"/>
    <property type="project" value="UniProtKB-EC"/>
</dbReference>
<evidence type="ECO:0000256" key="9">
    <source>
        <dbReference type="ARBA" id="ARBA00022617"/>
    </source>
</evidence>
<evidence type="ECO:0000256" key="10">
    <source>
        <dbReference type="ARBA" id="ARBA00022723"/>
    </source>
</evidence>
<reference evidence="18" key="1">
    <citation type="submission" date="2015-05" db="EMBL/GenBank/DDBJ databases">
        <authorList>
            <person name="Wang D.B."/>
            <person name="Wang M."/>
        </authorList>
    </citation>
    <scope>NUCLEOTIDE SEQUENCE</scope>
    <source>
        <strain evidence="18">36-1</strain>
    </source>
</reference>
<evidence type="ECO:0000256" key="5">
    <source>
        <dbReference type="ARBA" id="ARBA00012505"/>
    </source>
</evidence>
<reference evidence="18 19" key="2">
    <citation type="journal article" date="2016" name="Front. Microbiol.">
        <title>Genome and transcriptome sequences reveal the specific parasitism of the nematophagous Purpureocillium lilacinum 36-1.</title>
        <authorList>
            <person name="Xie J."/>
            <person name="Li S."/>
            <person name="Mo C."/>
            <person name="Xiao X."/>
            <person name="Peng D."/>
            <person name="Wang G."/>
            <person name="Xiao Y."/>
        </authorList>
    </citation>
    <scope>NUCLEOTIDE SEQUENCE [LARGE SCALE GENOMIC DNA]</scope>
    <source>
        <strain evidence="18 19">36-1</strain>
    </source>
</reference>
<sequence length="1307" mass="142103">MYADISKPPPPLPAPRLSELRPRVHLLRPLSRRGHGPGLVVLTPDSASDNRLGIVEGVPWPLLKWAEEGYAVVEIQTSAVKGDGSNARDALDAALKALAACEECDGQSKIGLVAYDFEAWNLIAPSLSHFATIVAGVVYADDKVALESAPIPILQHLAGRSPGKRQDTTSSVKVHYYPTAPSKRFAVPFQPDFSANAESVAHSRSLTFLKPLVGGPYFDLEAIWDEHTYYEFADRSVEHTMSTMVQEPYVNHVPTLTGGIGRDHLSAFYRDNFIFNNSADTELELISRTVGIDRVIDEFIFKFTHDQEIDWLLPGVPPTGLKAEVPFTAVVNIRGDRLYHEHISWDQGTVLRQLGLLPEYLPFPYALPDGRTAAAGKKFEYRVPVLGAETASKMRDKNSVSSNGLIGGTVREHGERQGSDALGDARACTTARTCMETRHEIGGENLGVSTGWTVCVFLVRLAKWGKDGIGRLVLQGRGARDNLENLGKLEDEDASWRCAVSTYIRRSFTFAQLASLPSSLSDERLPTRHRREVASPLTRPSVACPCNTPPVRHRHTPRVSVWSCTTYTHCTPPPTSPAPFLYFRHGSLTTKPNHPSCRFLFVCTTRPVPLQAGAVRLAMKPRLQHALGLQRRLLAQPPTLPGPLSRRAPELSRCRAFNTSVPRRVSPAEGRGGGNQRTAAATAKRVSGPASPRRAVAAAGLAGLVSALALLHLSSTSPTSFDSPASAVASAFSAAAAAHSDPDPGPVFTKSPSGPSSTAADNRDPDLPRFRISEVRKHGADSDNPWVIHEDKVYDITDWVPAHPGGQVILRAAGGSIDPYWNIFSIHKNQYVYDILAQYLIGYIDQADLIDGLPAQDEIEDPFADDPQRDPSLITKTAKPRNAETPGEALSSQFLTPNELFYVRNHMWVPTIDEPAADKYVLTVELVDGTTKQYTLQDLKSRFPSHTITAVLQCSGNRRKHMTQGSGRSTNGLQWTAGAISNATWEGVLLSDVLADAGFEVSEALSGESEAKHVHFAGLEAYAASIPIKKAVDPQGDVLLAYSMNGQPLPRDHGYPLRSIVPGHVAARSVKWLNQITLSDEESTSQWQRKDYKCFGPNETKVDWDAAPAIQELPVQSAITEVKTGGWTKAARNDAQGQADETAQKVTLGGYAYSGGGRSIIRVDVSMDSGKSWSQAYLLPDCVGKDGSPSPCQGHGAWSWKRWRFDTAVPLGTFQEPEKVGSSEQVGSGEVDSPPAATQGNKKCTTVMVKATDDTYNTQPESHAATWNLRGNLATAWHRIQVCVDCSSAPSPPSNSDQKAPKNKNDG</sequence>
<feature type="region of interest" description="Disordered" evidence="15">
    <location>
        <begin position="397"/>
        <end position="422"/>
    </location>
</feature>
<dbReference type="Gene3D" id="3.90.420.10">
    <property type="entry name" value="Oxidoreductase, molybdopterin-binding domain"/>
    <property type="match status" value="1"/>
</dbReference>
<evidence type="ECO:0000256" key="3">
    <source>
        <dbReference type="ARBA" id="ARBA00004569"/>
    </source>
</evidence>
<comment type="cofactor">
    <cofactor evidence="2">
        <name>heme b</name>
        <dbReference type="ChEBI" id="CHEBI:60344"/>
    </cofactor>
</comment>
<dbReference type="SMART" id="SM01117">
    <property type="entry name" value="Cyt-b5"/>
    <property type="match status" value="1"/>
</dbReference>
<dbReference type="InterPro" id="IPR008335">
    <property type="entry name" value="Mopterin_OxRdtase_euk"/>
</dbReference>
<comment type="catalytic activity">
    <reaction evidence="14">
        <text>nitrite + NADP(+) + H2O = nitrate + NADPH + H(+)</text>
        <dbReference type="Rhea" id="RHEA:19061"/>
        <dbReference type="ChEBI" id="CHEBI:15377"/>
        <dbReference type="ChEBI" id="CHEBI:15378"/>
        <dbReference type="ChEBI" id="CHEBI:16301"/>
        <dbReference type="ChEBI" id="CHEBI:17632"/>
        <dbReference type="ChEBI" id="CHEBI:57783"/>
        <dbReference type="ChEBI" id="CHEBI:58349"/>
        <dbReference type="EC" id="1.7.1.3"/>
    </reaction>
</comment>
<feature type="compositionally biased region" description="Polar residues" evidence="15">
    <location>
        <begin position="750"/>
        <end position="760"/>
    </location>
</feature>
<feature type="region of interest" description="Disordered" evidence="15">
    <location>
        <begin position="657"/>
        <end position="691"/>
    </location>
</feature>
<feature type="region of interest" description="Disordered" evidence="15">
    <location>
        <begin position="858"/>
        <end position="889"/>
    </location>
</feature>
<keyword evidence="13" id="KW-0496">Mitochondrion</keyword>
<dbReference type="PANTHER" id="PTHR19372:SF7">
    <property type="entry name" value="SULFITE OXIDASE, MITOCHONDRIAL"/>
    <property type="match status" value="1"/>
</dbReference>
<dbReference type="InterPro" id="IPR014756">
    <property type="entry name" value="Ig_E-set"/>
</dbReference>
<organism evidence="18 19">
    <name type="scientific">Purpureocillium lilacinum</name>
    <name type="common">Paecilomyces lilacinus</name>
    <dbReference type="NCBI Taxonomy" id="33203"/>
    <lineage>
        <taxon>Eukaryota</taxon>
        <taxon>Fungi</taxon>
        <taxon>Dikarya</taxon>
        <taxon>Ascomycota</taxon>
        <taxon>Pezizomycotina</taxon>
        <taxon>Sordariomycetes</taxon>
        <taxon>Hypocreomycetidae</taxon>
        <taxon>Hypocreales</taxon>
        <taxon>Ophiocordycipitaceae</taxon>
        <taxon>Purpureocillium</taxon>
    </lineage>
</organism>
<evidence type="ECO:0000256" key="7">
    <source>
        <dbReference type="ARBA" id="ARBA00015499"/>
    </source>
</evidence>
<comment type="cofactor">
    <cofactor evidence="1">
        <name>Mo-molybdopterin</name>
        <dbReference type="ChEBI" id="CHEBI:71302"/>
    </cofactor>
</comment>
<dbReference type="EMBL" id="LCWV01000035">
    <property type="protein sequence ID" value="PWI65298.1"/>
    <property type="molecule type" value="Genomic_DNA"/>
</dbReference>
<dbReference type="PANTHER" id="PTHR19372">
    <property type="entry name" value="SULFITE REDUCTASE"/>
    <property type="match status" value="1"/>
</dbReference>
<evidence type="ECO:0000256" key="14">
    <source>
        <dbReference type="ARBA" id="ARBA00049155"/>
    </source>
</evidence>
<dbReference type="InterPro" id="IPR000572">
    <property type="entry name" value="OxRdtase_Mopterin-bd_dom"/>
</dbReference>
<dbReference type="EMBL" id="JAWRVI010000044">
    <property type="protein sequence ID" value="KAK4086022.1"/>
    <property type="molecule type" value="Genomic_DNA"/>
</dbReference>
<gene>
    <name evidence="18" type="ORF">PCL_07221</name>
    <name evidence="17" type="ORF">Purlil1_9551</name>
</gene>
<keyword evidence="11" id="KW-0560">Oxidoreductase</keyword>
<evidence type="ECO:0000313" key="20">
    <source>
        <dbReference type="Proteomes" id="UP001287286"/>
    </source>
</evidence>
<keyword evidence="9" id="KW-0349">Heme</keyword>
<dbReference type="GO" id="GO:0020037">
    <property type="term" value="F:heme binding"/>
    <property type="evidence" value="ECO:0007669"/>
    <property type="project" value="TreeGrafter"/>
</dbReference>
<dbReference type="FunFam" id="3.10.120.10:FF:000007">
    <property type="entry name" value="Sulfite oxidase, mitochondrial"/>
    <property type="match status" value="1"/>
</dbReference>
<dbReference type="PRINTS" id="PR00407">
    <property type="entry name" value="EUMOPTERIN"/>
</dbReference>
<dbReference type="InterPro" id="IPR001199">
    <property type="entry name" value="Cyt_B5-like_heme/steroid-bd"/>
</dbReference>
<dbReference type="GO" id="GO:0005758">
    <property type="term" value="C:mitochondrial intermembrane space"/>
    <property type="evidence" value="ECO:0007669"/>
    <property type="project" value="UniProtKB-SubCell"/>
</dbReference>
<dbReference type="InterPro" id="IPR005066">
    <property type="entry name" value="MoCF_OxRdtse_dimer"/>
</dbReference>
<keyword evidence="20" id="KW-1185">Reference proteome</keyword>
<dbReference type="PROSITE" id="PS50255">
    <property type="entry name" value="CYTOCHROME_B5_2"/>
    <property type="match status" value="1"/>
</dbReference>
<name>A0A2U3DSS4_PURLI</name>
<dbReference type="InterPro" id="IPR036374">
    <property type="entry name" value="OxRdtase_Mopterin-bd_sf"/>
</dbReference>
<dbReference type="EC" id="1.7.1.3" evidence="6"/>
<comment type="subcellular location">
    <subcellularLocation>
        <location evidence="3">Mitochondrion intermembrane space</location>
    </subcellularLocation>
</comment>
<evidence type="ECO:0000256" key="12">
    <source>
        <dbReference type="ARBA" id="ARBA00023004"/>
    </source>
</evidence>
<evidence type="ECO:0000256" key="13">
    <source>
        <dbReference type="ARBA" id="ARBA00023128"/>
    </source>
</evidence>
<dbReference type="EC" id="1.8.3.1" evidence="5"/>
<feature type="domain" description="Cytochrome b5 heme-binding" evidence="16">
    <location>
        <begin position="767"/>
        <end position="845"/>
    </location>
</feature>
<keyword evidence="10" id="KW-0479">Metal-binding</keyword>
<evidence type="ECO:0000313" key="19">
    <source>
        <dbReference type="Proteomes" id="UP000245956"/>
    </source>
</evidence>
<dbReference type="GO" id="GO:0008482">
    <property type="term" value="F:sulfite oxidase activity"/>
    <property type="evidence" value="ECO:0007669"/>
    <property type="project" value="UniProtKB-EC"/>
</dbReference>
<dbReference type="Pfam" id="PF00174">
    <property type="entry name" value="Oxidored_molyb"/>
    <property type="match status" value="1"/>
</dbReference>
<dbReference type="FunFam" id="3.90.420.10:FF:000002">
    <property type="entry name" value="sulfite oxidase, mitochondrial"/>
    <property type="match status" value="1"/>
</dbReference>
<dbReference type="SUPFAM" id="SSF54427">
    <property type="entry name" value="NTF2-like"/>
    <property type="match status" value="1"/>
</dbReference>
<evidence type="ECO:0000256" key="15">
    <source>
        <dbReference type="SAM" id="MobiDB-lite"/>
    </source>
</evidence>
<dbReference type="GO" id="GO:0043546">
    <property type="term" value="F:molybdopterin cofactor binding"/>
    <property type="evidence" value="ECO:0007669"/>
    <property type="project" value="TreeGrafter"/>
</dbReference>
<evidence type="ECO:0000256" key="8">
    <source>
        <dbReference type="ARBA" id="ARBA00022505"/>
    </source>
</evidence>
<dbReference type="GO" id="GO:0030151">
    <property type="term" value="F:molybdenum ion binding"/>
    <property type="evidence" value="ECO:0007669"/>
    <property type="project" value="InterPro"/>
</dbReference>
<dbReference type="Pfam" id="PF00173">
    <property type="entry name" value="Cyt-b5"/>
    <property type="match status" value="1"/>
</dbReference>
<comment type="caution">
    <text evidence="18">The sequence shown here is derived from an EMBL/GenBank/DDBJ whole genome shotgun (WGS) entry which is preliminary data.</text>
</comment>
<feature type="region of interest" description="Disordered" evidence="15">
    <location>
        <begin position="1218"/>
        <end position="1241"/>
    </location>
</feature>
<feature type="region of interest" description="Disordered" evidence="15">
    <location>
        <begin position="1285"/>
        <end position="1307"/>
    </location>
</feature>
<reference evidence="17 20" key="4">
    <citation type="journal article" date="2024" name="Microbiol. Resour. Announc.">
        <title>Genome annotations for the ascomycete fungi Trichoderma harzianum, Trichoderma aggressivum, and Purpureocillium lilacinum.</title>
        <authorList>
            <person name="Beijen E.P.W."/>
            <person name="Ohm R.A."/>
        </authorList>
    </citation>
    <scope>NUCLEOTIDE SEQUENCE [LARGE SCALE GENOMIC DNA]</scope>
    <source>
        <strain evidence="17 20">CBS 150709</strain>
    </source>
</reference>
<dbReference type="SUPFAM" id="SSF55856">
    <property type="entry name" value="Cytochrome b5-like heme/steroid binding domain"/>
    <property type="match status" value="1"/>
</dbReference>
<dbReference type="Gene3D" id="2.60.40.650">
    <property type="match status" value="1"/>
</dbReference>
<evidence type="ECO:0000313" key="17">
    <source>
        <dbReference type="EMBL" id="KAK4086022.1"/>
    </source>
</evidence>
<dbReference type="Gene3D" id="3.10.450.50">
    <property type="match status" value="1"/>
</dbReference>
<evidence type="ECO:0000256" key="2">
    <source>
        <dbReference type="ARBA" id="ARBA00001970"/>
    </source>
</evidence>
<comment type="pathway">
    <text evidence="4">Energy metabolism; sulfur metabolism.</text>
</comment>
<dbReference type="InterPro" id="IPR032710">
    <property type="entry name" value="NTF2-like_dom_sf"/>
</dbReference>
<evidence type="ECO:0000259" key="16">
    <source>
        <dbReference type="PROSITE" id="PS50255"/>
    </source>
</evidence>
<dbReference type="Proteomes" id="UP000245956">
    <property type="component" value="Unassembled WGS sequence"/>
</dbReference>
<dbReference type="SUPFAM" id="SSF81296">
    <property type="entry name" value="E set domains"/>
    <property type="match status" value="2"/>
</dbReference>
<dbReference type="GO" id="GO:0006790">
    <property type="term" value="P:sulfur compound metabolic process"/>
    <property type="evidence" value="ECO:0007669"/>
    <property type="project" value="TreeGrafter"/>
</dbReference>
<dbReference type="Gene3D" id="3.10.120.10">
    <property type="entry name" value="Cytochrome b5-like heme/steroid binding domain"/>
    <property type="match status" value="1"/>
</dbReference>
<proteinExistence type="predicted"/>
<protein>
    <recommendedName>
        <fullName evidence="7">Nitrate reductase [NADPH]</fullName>
        <ecNumber evidence="6">1.7.1.3</ecNumber>
        <ecNumber evidence="5">1.8.3.1</ecNumber>
    </recommendedName>
</protein>
<feature type="region of interest" description="Disordered" evidence="15">
    <location>
        <begin position="739"/>
        <end position="768"/>
    </location>
</feature>
<evidence type="ECO:0000256" key="1">
    <source>
        <dbReference type="ARBA" id="ARBA00001924"/>
    </source>
</evidence>
<evidence type="ECO:0000256" key="6">
    <source>
        <dbReference type="ARBA" id="ARBA00012673"/>
    </source>
</evidence>
<evidence type="ECO:0000313" key="18">
    <source>
        <dbReference type="EMBL" id="PWI65298.1"/>
    </source>
</evidence>
<keyword evidence="8" id="KW-0500">Molybdenum</keyword>
<dbReference type="Proteomes" id="UP001287286">
    <property type="component" value="Unassembled WGS sequence"/>
</dbReference>
<reference evidence="17" key="3">
    <citation type="submission" date="2023-11" db="EMBL/GenBank/DDBJ databases">
        <authorList>
            <person name="Beijen E."/>
            <person name="Ohm R.A."/>
        </authorList>
    </citation>
    <scope>NUCLEOTIDE SEQUENCE</scope>
    <source>
        <strain evidence="17">CBS 150709</strain>
    </source>
</reference>